<name>A0A533QCR2_9BACT</name>
<sequence length="76" mass="8695">MLFFSQLAAKSKGTFHDQREIPNIMKSMSLSFNHFDFIVHSALVDYGTFTVLEFRFKRTEEGYGGFSAAIYGEICL</sequence>
<dbReference type="Proteomes" id="UP000319783">
    <property type="component" value="Unassembled WGS sequence"/>
</dbReference>
<proteinExistence type="predicted"/>
<dbReference type="AlphaFoldDB" id="A0A533QCR2"/>
<evidence type="ECO:0000313" key="2">
    <source>
        <dbReference type="Proteomes" id="UP000319783"/>
    </source>
</evidence>
<organism evidence="1 2">
    <name type="scientific">Candidatus Jettenia ecosi</name>
    <dbReference type="NCBI Taxonomy" id="2494326"/>
    <lineage>
        <taxon>Bacteria</taxon>
        <taxon>Pseudomonadati</taxon>
        <taxon>Planctomycetota</taxon>
        <taxon>Candidatus Brocadiia</taxon>
        <taxon>Candidatus Brocadiales</taxon>
        <taxon>Candidatus Brocadiaceae</taxon>
        <taxon>Candidatus Jettenia</taxon>
    </lineage>
</organism>
<accession>A0A533QCR2</accession>
<protein>
    <submittedName>
        <fullName evidence="1">Uncharacterized protein</fullName>
    </submittedName>
</protein>
<comment type="caution">
    <text evidence="1">The sequence shown here is derived from an EMBL/GenBank/DDBJ whole genome shotgun (WGS) entry which is preliminary data.</text>
</comment>
<gene>
    <name evidence="1" type="ORF">JETT_1149</name>
</gene>
<evidence type="ECO:0000313" key="1">
    <source>
        <dbReference type="EMBL" id="TLD42498.1"/>
    </source>
</evidence>
<dbReference type="EMBL" id="SULG01000018">
    <property type="protein sequence ID" value="TLD42498.1"/>
    <property type="molecule type" value="Genomic_DNA"/>
</dbReference>
<reference evidence="1 2" key="1">
    <citation type="submission" date="2019-04" db="EMBL/GenBank/DDBJ databases">
        <title>Genome of a novel bacterium Candidatus Jettenia ecosi reconstructed from metagenome of an anammox bioreactor.</title>
        <authorList>
            <person name="Mardanov A.V."/>
            <person name="Beletsky A.V."/>
            <person name="Ravin N.V."/>
            <person name="Botchkova E.A."/>
            <person name="Litti Y.V."/>
            <person name="Nozhevnikova A.N."/>
        </authorList>
    </citation>
    <scope>NUCLEOTIDE SEQUENCE [LARGE SCALE GENOMIC DNA]</scope>
    <source>
        <strain evidence="1">J2</strain>
    </source>
</reference>